<evidence type="ECO:0000256" key="4">
    <source>
        <dbReference type="ARBA" id="ARBA00012483"/>
    </source>
</evidence>
<feature type="transmembrane region" description="Helical" evidence="15">
    <location>
        <begin position="29"/>
        <end position="50"/>
    </location>
</feature>
<accession>A0A2T8IE58</accession>
<comment type="catalytic activity">
    <reaction evidence="1">
        <text>S-ubiquitinyl-[E2 ubiquitin-conjugating enzyme]-L-cysteine + [acceptor protein]-L-lysine = [E2 ubiquitin-conjugating enzyme]-L-cysteine + N(6)-ubiquitinyl-[acceptor protein]-L-lysine.</text>
        <dbReference type="EC" id="2.3.2.27"/>
    </reaction>
</comment>
<feature type="domain" description="RING-type" evidence="16">
    <location>
        <begin position="110"/>
        <end position="152"/>
    </location>
</feature>
<evidence type="ECO:0000256" key="10">
    <source>
        <dbReference type="ARBA" id="ARBA00022833"/>
    </source>
</evidence>
<evidence type="ECO:0000256" key="2">
    <source>
        <dbReference type="ARBA" id="ARBA00004167"/>
    </source>
</evidence>
<dbReference type="Gene3D" id="3.30.40.10">
    <property type="entry name" value="Zinc/RING finger domain, C3HC4 (zinc finger)"/>
    <property type="match status" value="1"/>
</dbReference>
<keyword evidence="8 13" id="KW-0863">Zinc-finger</keyword>
<dbReference type="FunFam" id="3.30.40.10:FF:000187">
    <property type="entry name" value="E3 ubiquitin-protein ligase ATL6"/>
    <property type="match status" value="1"/>
</dbReference>
<dbReference type="GO" id="GO:0008270">
    <property type="term" value="F:zinc ion binding"/>
    <property type="evidence" value="ECO:0007669"/>
    <property type="project" value="UniProtKB-KW"/>
</dbReference>
<evidence type="ECO:0000256" key="8">
    <source>
        <dbReference type="ARBA" id="ARBA00022771"/>
    </source>
</evidence>
<comment type="subcellular location">
    <subcellularLocation>
        <location evidence="2">Membrane</location>
        <topology evidence="2">Single-pass membrane protein</topology>
    </subcellularLocation>
</comment>
<dbReference type="Pfam" id="PF13639">
    <property type="entry name" value="zf-RING_2"/>
    <property type="match status" value="1"/>
</dbReference>
<dbReference type="SMART" id="SM00184">
    <property type="entry name" value="RING"/>
    <property type="match status" value="1"/>
</dbReference>
<evidence type="ECO:0000256" key="1">
    <source>
        <dbReference type="ARBA" id="ARBA00000900"/>
    </source>
</evidence>
<evidence type="ECO:0000256" key="12">
    <source>
        <dbReference type="ARBA" id="ARBA00023136"/>
    </source>
</evidence>
<gene>
    <name evidence="17" type="ORF">PAHAL_7G322300</name>
</gene>
<dbReference type="Proteomes" id="UP000243499">
    <property type="component" value="Chromosome 7"/>
</dbReference>
<keyword evidence="10" id="KW-0862">Zinc</keyword>
<evidence type="ECO:0000259" key="16">
    <source>
        <dbReference type="PROSITE" id="PS50089"/>
    </source>
</evidence>
<name>A0A2T8IE58_9POAL</name>
<evidence type="ECO:0000256" key="9">
    <source>
        <dbReference type="ARBA" id="ARBA00022786"/>
    </source>
</evidence>
<dbReference type="EMBL" id="CM008052">
    <property type="protein sequence ID" value="PVH35961.1"/>
    <property type="molecule type" value="Genomic_DNA"/>
</dbReference>
<evidence type="ECO:0000256" key="11">
    <source>
        <dbReference type="ARBA" id="ARBA00022989"/>
    </source>
</evidence>
<evidence type="ECO:0000256" key="5">
    <source>
        <dbReference type="ARBA" id="ARBA00022679"/>
    </source>
</evidence>
<comment type="pathway">
    <text evidence="3">Protein modification; protein ubiquitination.</text>
</comment>
<evidence type="ECO:0000256" key="13">
    <source>
        <dbReference type="PROSITE-ProRule" id="PRU00175"/>
    </source>
</evidence>
<dbReference type="GO" id="GO:0016020">
    <property type="term" value="C:membrane"/>
    <property type="evidence" value="ECO:0007669"/>
    <property type="project" value="UniProtKB-SubCell"/>
</dbReference>
<evidence type="ECO:0000256" key="14">
    <source>
        <dbReference type="SAM" id="MobiDB-lite"/>
    </source>
</evidence>
<evidence type="ECO:0000256" key="6">
    <source>
        <dbReference type="ARBA" id="ARBA00022692"/>
    </source>
</evidence>
<keyword evidence="5" id="KW-0808">Transferase</keyword>
<dbReference type="PANTHER" id="PTHR46539">
    <property type="entry name" value="E3 UBIQUITIN-PROTEIN LIGASE ATL42"/>
    <property type="match status" value="1"/>
</dbReference>
<feature type="region of interest" description="Disordered" evidence="14">
    <location>
        <begin position="1"/>
        <end position="20"/>
    </location>
</feature>
<dbReference type="GO" id="GO:0061630">
    <property type="term" value="F:ubiquitin protein ligase activity"/>
    <property type="evidence" value="ECO:0007669"/>
    <property type="project" value="UniProtKB-EC"/>
</dbReference>
<evidence type="ECO:0000313" key="17">
    <source>
        <dbReference type="EMBL" id="PVH35961.1"/>
    </source>
</evidence>
<evidence type="ECO:0000256" key="15">
    <source>
        <dbReference type="SAM" id="Phobius"/>
    </source>
</evidence>
<dbReference type="PROSITE" id="PS50089">
    <property type="entry name" value="ZF_RING_2"/>
    <property type="match status" value="1"/>
</dbReference>
<evidence type="ECO:0000256" key="3">
    <source>
        <dbReference type="ARBA" id="ARBA00004906"/>
    </source>
</evidence>
<dbReference type="EC" id="2.3.2.27" evidence="4"/>
<dbReference type="CDD" id="cd16461">
    <property type="entry name" value="RING-H2_EL5-like"/>
    <property type="match status" value="1"/>
</dbReference>
<keyword evidence="11 15" id="KW-1133">Transmembrane helix</keyword>
<keyword evidence="6 15" id="KW-0812">Transmembrane</keyword>
<protein>
    <recommendedName>
        <fullName evidence="4">RING-type E3 ubiquitin transferase</fullName>
        <ecNumber evidence="4">2.3.2.27</ecNumber>
    </recommendedName>
</protein>
<dbReference type="AlphaFoldDB" id="A0A2T8IE58"/>
<dbReference type="Gramene" id="PVH35961">
    <property type="protein sequence ID" value="PVH35961"/>
    <property type="gene ID" value="PAHAL_7G322300"/>
</dbReference>
<evidence type="ECO:0000256" key="7">
    <source>
        <dbReference type="ARBA" id="ARBA00022723"/>
    </source>
</evidence>
<sequence>MTAPMAPPPPARQDVRSPPPLPPPLTVDVAVIAGVITGALLALFLFLIYAKHCKHRGHGGGRPGLGIGFAPSSCDRCRSGLSGSAVGALPAVRFGDAGGAGVGAGRATECAVCLGAFDAAELLRVLPGCRHAFHAECVDTWLLAHSTCPVCRRRVGRGDVDVDVSIAIVPEPEPAARREGPGDLAPVAGMVVPGQRSAADAELQPAVHHRPSDQRWSTDGLVDRVAYLEAARHRRDLGILVVSSSSSHGSRGSPSAVTPTPRSR</sequence>
<dbReference type="SUPFAM" id="SSF57850">
    <property type="entry name" value="RING/U-box"/>
    <property type="match status" value="1"/>
</dbReference>
<keyword evidence="9" id="KW-0833">Ubl conjugation pathway</keyword>
<dbReference type="InterPro" id="IPR001841">
    <property type="entry name" value="Znf_RING"/>
</dbReference>
<keyword evidence="7" id="KW-0479">Metal-binding</keyword>
<reference evidence="17" key="1">
    <citation type="submission" date="2018-04" db="EMBL/GenBank/DDBJ databases">
        <title>WGS assembly of Panicum hallii.</title>
        <authorList>
            <person name="Lovell J."/>
            <person name="Jenkins J."/>
            <person name="Lowry D."/>
            <person name="Mamidi S."/>
            <person name="Sreedasyam A."/>
            <person name="Weng X."/>
            <person name="Barry K."/>
            <person name="Bonette J."/>
            <person name="Campitelli B."/>
            <person name="Daum C."/>
            <person name="Gordon S."/>
            <person name="Gould B."/>
            <person name="Lipzen A."/>
            <person name="Macqueen A."/>
            <person name="Palacio-Mejia J."/>
            <person name="Plott C."/>
            <person name="Shakirov E."/>
            <person name="Shu S."/>
            <person name="Yoshinaga Y."/>
            <person name="Zane M."/>
            <person name="Rokhsar D."/>
            <person name="Grimwood J."/>
            <person name="Schmutz J."/>
            <person name="Juenger T."/>
        </authorList>
    </citation>
    <scope>NUCLEOTIDE SEQUENCE [LARGE SCALE GENOMIC DNA]</scope>
    <source>
        <strain evidence="17">FIL2</strain>
    </source>
</reference>
<organism evidence="17">
    <name type="scientific">Panicum hallii</name>
    <dbReference type="NCBI Taxonomy" id="206008"/>
    <lineage>
        <taxon>Eukaryota</taxon>
        <taxon>Viridiplantae</taxon>
        <taxon>Streptophyta</taxon>
        <taxon>Embryophyta</taxon>
        <taxon>Tracheophyta</taxon>
        <taxon>Spermatophyta</taxon>
        <taxon>Magnoliopsida</taxon>
        <taxon>Liliopsida</taxon>
        <taxon>Poales</taxon>
        <taxon>Poaceae</taxon>
        <taxon>PACMAD clade</taxon>
        <taxon>Panicoideae</taxon>
        <taxon>Panicodae</taxon>
        <taxon>Paniceae</taxon>
        <taxon>Panicinae</taxon>
        <taxon>Panicum</taxon>
        <taxon>Panicum sect. Panicum</taxon>
    </lineage>
</organism>
<proteinExistence type="predicted"/>
<feature type="region of interest" description="Disordered" evidence="14">
    <location>
        <begin position="242"/>
        <end position="264"/>
    </location>
</feature>
<feature type="compositionally biased region" description="Low complexity" evidence="14">
    <location>
        <begin position="243"/>
        <end position="255"/>
    </location>
</feature>
<dbReference type="PANTHER" id="PTHR46539:SF5">
    <property type="entry name" value="RING ZINC FINGER DOMAIN SUPERFAMILY PROTEIN-RELATED"/>
    <property type="match status" value="1"/>
</dbReference>
<keyword evidence="12 15" id="KW-0472">Membrane</keyword>
<dbReference type="InterPro" id="IPR013083">
    <property type="entry name" value="Znf_RING/FYVE/PHD"/>
</dbReference>